<evidence type="ECO:0000256" key="3">
    <source>
        <dbReference type="ARBA" id="ARBA00022771"/>
    </source>
</evidence>
<dbReference type="InterPro" id="IPR036443">
    <property type="entry name" value="Znf_RanBP2_sf"/>
</dbReference>
<evidence type="ECO:0000256" key="4">
    <source>
        <dbReference type="ARBA" id="ARBA00022786"/>
    </source>
</evidence>
<feature type="compositionally biased region" description="Basic and acidic residues" evidence="9">
    <location>
        <begin position="770"/>
        <end position="781"/>
    </location>
</feature>
<keyword evidence="4 7" id="KW-0833">Ubl conjugation pathway</keyword>
<feature type="domain" description="RanBP2-type" evidence="10">
    <location>
        <begin position="105"/>
        <end position="134"/>
    </location>
</feature>
<dbReference type="InterPro" id="IPR001876">
    <property type="entry name" value="Znf_RanBP2"/>
</dbReference>
<dbReference type="SMART" id="SM00248">
    <property type="entry name" value="ANK"/>
    <property type="match status" value="2"/>
</dbReference>
<proteinExistence type="predicted"/>
<keyword evidence="2" id="KW-0479">Metal-binding</keyword>
<keyword evidence="5" id="KW-0862">Zinc</keyword>
<evidence type="ECO:0000259" key="11">
    <source>
        <dbReference type="PROSITE" id="PS50237"/>
    </source>
</evidence>
<dbReference type="EMBL" id="VJMH01000010">
    <property type="protein sequence ID" value="KAF0720504.1"/>
    <property type="molecule type" value="Genomic_DNA"/>
</dbReference>
<keyword evidence="6" id="KW-0040">ANK repeat</keyword>
<dbReference type="InterPro" id="IPR036770">
    <property type="entry name" value="Ankyrin_rpt-contain_sf"/>
</dbReference>
<dbReference type="Gene3D" id="3.30.2410.10">
    <property type="entry name" value="Hect, E3 ligase catalytic domain"/>
    <property type="match status" value="1"/>
</dbReference>
<feature type="compositionally biased region" description="Basic and acidic residues" evidence="9">
    <location>
        <begin position="1362"/>
        <end position="1373"/>
    </location>
</feature>
<evidence type="ECO:0000313" key="14">
    <source>
        <dbReference type="Proteomes" id="UP000332933"/>
    </source>
</evidence>
<dbReference type="InterPro" id="IPR035983">
    <property type="entry name" value="Hect_E3_ubiquitin_ligase"/>
</dbReference>
<feature type="region of interest" description="Disordered" evidence="9">
    <location>
        <begin position="1184"/>
        <end position="1242"/>
    </location>
</feature>
<gene>
    <name evidence="13" type="primary">Aste57867_223</name>
    <name evidence="12" type="ORF">As57867_000223</name>
    <name evidence="13" type="ORF">ASTE57867_223</name>
</gene>
<dbReference type="PROSITE" id="PS50199">
    <property type="entry name" value="ZF_RANBP2_2"/>
    <property type="match status" value="2"/>
</dbReference>
<feature type="region of interest" description="Disordered" evidence="9">
    <location>
        <begin position="21"/>
        <end position="53"/>
    </location>
</feature>
<dbReference type="GO" id="GO:0008270">
    <property type="term" value="F:zinc ion binding"/>
    <property type="evidence" value="ECO:0007669"/>
    <property type="project" value="UniProtKB-KW"/>
</dbReference>
<evidence type="ECO:0000313" key="12">
    <source>
        <dbReference type="EMBL" id="KAF0720504.1"/>
    </source>
</evidence>
<reference evidence="13 14" key="1">
    <citation type="submission" date="2019-03" db="EMBL/GenBank/DDBJ databases">
        <authorList>
            <person name="Gaulin E."/>
            <person name="Dumas B."/>
        </authorList>
    </citation>
    <scope>NUCLEOTIDE SEQUENCE [LARGE SCALE GENOMIC DNA]</scope>
    <source>
        <strain evidence="13">CBS 568.67</strain>
    </source>
</reference>
<keyword evidence="14" id="KW-1185">Reference proteome</keyword>
<organism evidence="13 14">
    <name type="scientific">Aphanomyces stellatus</name>
    <dbReference type="NCBI Taxonomy" id="120398"/>
    <lineage>
        <taxon>Eukaryota</taxon>
        <taxon>Sar</taxon>
        <taxon>Stramenopiles</taxon>
        <taxon>Oomycota</taxon>
        <taxon>Saprolegniomycetes</taxon>
        <taxon>Saprolegniales</taxon>
        <taxon>Verrucalvaceae</taxon>
        <taxon>Aphanomyces</taxon>
    </lineage>
</organism>
<dbReference type="GO" id="GO:0043161">
    <property type="term" value="P:proteasome-mediated ubiquitin-dependent protein catabolic process"/>
    <property type="evidence" value="ECO:0007669"/>
    <property type="project" value="TreeGrafter"/>
</dbReference>
<feature type="repeat" description="ANK" evidence="6">
    <location>
        <begin position="541"/>
        <end position="567"/>
    </location>
</feature>
<dbReference type="Gene3D" id="4.10.1060.10">
    <property type="entry name" value="Zinc finger, RanBP2-type"/>
    <property type="match status" value="1"/>
</dbReference>
<evidence type="ECO:0000256" key="9">
    <source>
        <dbReference type="SAM" id="MobiDB-lite"/>
    </source>
</evidence>
<feature type="compositionally biased region" description="Polar residues" evidence="9">
    <location>
        <begin position="38"/>
        <end position="52"/>
    </location>
</feature>
<dbReference type="PROSITE" id="PS50297">
    <property type="entry name" value="ANK_REP_REGION"/>
    <property type="match status" value="1"/>
</dbReference>
<dbReference type="PROSITE" id="PS50237">
    <property type="entry name" value="HECT"/>
    <property type="match status" value="1"/>
</dbReference>
<evidence type="ECO:0000256" key="7">
    <source>
        <dbReference type="PROSITE-ProRule" id="PRU00104"/>
    </source>
</evidence>
<dbReference type="Gene3D" id="2.30.30.380">
    <property type="entry name" value="Zn-finger domain of Sec23/24"/>
    <property type="match status" value="1"/>
</dbReference>
<feature type="compositionally biased region" description="Acidic residues" evidence="9">
    <location>
        <begin position="716"/>
        <end position="769"/>
    </location>
</feature>
<feature type="compositionally biased region" description="Low complexity" evidence="9">
    <location>
        <begin position="1189"/>
        <end position="1202"/>
    </location>
</feature>
<dbReference type="InterPro" id="IPR002110">
    <property type="entry name" value="Ankyrin_rpt"/>
</dbReference>
<dbReference type="Pfam" id="PF12796">
    <property type="entry name" value="Ank_2"/>
    <property type="match status" value="1"/>
</dbReference>
<feature type="repeat" description="ANK" evidence="6">
    <location>
        <begin position="568"/>
        <end position="600"/>
    </location>
</feature>
<dbReference type="GO" id="GO:0000209">
    <property type="term" value="P:protein polyubiquitination"/>
    <property type="evidence" value="ECO:0007669"/>
    <property type="project" value="TreeGrafter"/>
</dbReference>
<dbReference type="Pfam" id="PF00632">
    <property type="entry name" value="HECT"/>
    <property type="match status" value="1"/>
</dbReference>
<dbReference type="SUPFAM" id="SSF48371">
    <property type="entry name" value="ARM repeat"/>
    <property type="match status" value="1"/>
</dbReference>
<dbReference type="InterPro" id="IPR045322">
    <property type="entry name" value="HECTD1/TRIP12-like"/>
</dbReference>
<dbReference type="Gene3D" id="3.90.1750.10">
    <property type="entry name" value="Hect, E3 ligase catalytic domains"/>
    <property type="match status" value="1"/>
</dbReference>
<evidence type="ECO:0000256" key="6">
    <source>
        <dbReference type="PROSITE-ProRule" id="PRU00023"/>
    </source>
</evidence>
<dbReference type="PANTHER" id="PTHR45670">
    <property type="entry name" value="E3 UBIQUITIN-PROTEIN LIGASE TRIP12"/>
    <property type="match status" value="1"/>
</dbReference>
<evidence type="ECO:0000256" key="8">
    <source>
        <dbReference type="PROSITE-ProRule" id="PRU00322"/>
    </source>
</evidence>
<dbReference type="OrthoDB" id="271273at2759"/>
<feature type="region of interest" description="Disordered" evidence="9">
    <location>
        <begin position="630"/>
        <end position="786"/>
    </location>
</feature>
<keyword evidence="1" id="KW-0808">Transferase</keyword>
<dbReference type="PROSITE" id="PS50088">
    <property type="entry name" value="ANK_REPEAT"/>
    <property type="match status" value="2"/>
</dbReference>
<evidence type="ECO:0000256" key="2">
    <source>
        <dbReference type="ARBA" id="ARBA00022723"/>
    </source>
</evidence>
<feature type="compositionally biased region" description="Low complexity" evidence="9">
    <location>
        <begin position="672"/>
        <end position="685"/>
    </location>
</feature>
<evidence type="ECO:0000256" key="5">
    <source>
        <dbReference type="ARBA" id="ARBA00022833"/>
    </source>
</evidence>
<dbReference type="SUPFAM" id="SSF90209">
    <property type="entry name" value="Ran binding protein zinc finger-like"/>
    <property type="match status" value="2"/>
</dbReference>
<feature type="domain" description="RanBP2-type" evidence="10">
    <location>
        <begin position="56"/>
        <end position="85"/>
    </location>
</feature>
<dbReference type="GO" id="GO:0061630">
    <property type="term" value="F:ubiquitin protein ligase activity"/>
    <property type="evidence" value="ECO:0007669"/>
    <property type="project" value="InterPro"/>
</dbReference>
<feature type="region of interest" description="Disordered" evidence="9">
    <location>
        <begin position="1361"/>
        <end position="1399"/>
    </location>
</feature>
<dbReference type="Pfam" id="PF00641">
    <property type="entry name" value="Zn_ribbon_RanBP"/>
    <property type="match status" value="2"/>
</dbReference>
<dbReference type="EMBL" id="CAADRA010000010">
    <property type="protein sequence ID" value="VFT77449.1"/>
    <property type="molecule type" value="Genomic_DNA"/>
</dbReference>
<dbReference type="InterPro" id="IPR000569">
    <property type="entry name" value="HECT_dom"/>
</dbReference>
<evidence type="ECO:0000259" key="10">
    <source>
        <dbReference type="PROSITE" id="PS50199"/>
    </source>
</evidence>
<feature type="domain" description="HECT" evidence="11">
    <location>
        <begin position="1778"/>
        <end position="2130"/>
    </location>
</feature>
<feature type="compositionally biased region" description="Basic residues" evidence="9">
    <location>
        <begin position="645"/>
        <end position="655"/>
    </location>
</feature>
<feature type="active site" description="Glycyl thioester intermediate" evidence="7">
    <location>
        <position position="2102"/>
    </location>
</feature>
<sequence length="2135" mass="232941">MDDDVEAEETQVLRELLLQAHDDENLHEDDMMDSSSELSQRSATATAESSDAPTAASAAWNCSRCTYENTAGLSVCEICGSPRVLSEASVSSTTDETGGGAASAADGKWECSACTLLNPRQAHACVVCNTPNPAHSHGSGGRGRGLSIASALGLFEKGHEKNGPHLGITGDALEELATDDSATVKLVDTLQTITHNLAMIEASSEGGGFGLLLGRPKIHRLKHDPKLVAVLCRIFKDTARYGLEPRLLACQSLNYLIKLDARLVTDGKKAQEWMVMFLAVMDEMARHGDDASKIRRQVAEEAANGLEIACQSHPHAFRDLCKPDSLACLLHFIAYADTLHLNVLLTSLAMLMKVCQKTHFHDKPPRKAVVGSGESSSLGAIMQTLQRILHHANPSVHVSVIKCMTTLFHRTPLHAHLTSDTILQLLHIMVATANEVSHDASRAAVALLTELIDESPLLLTTLLQPDVYEPLMDQVATMLQSESVATSTLRFLTKVALRVARKAGGATNTSDVLQHYLVAFVKANAMSTVSTLLKDGADLHDTPSPLLVAVANSSLAMVRLLVRKGADATGQALHIAAQAKRCDVVSLLLHHGANPTAVNERGETVAQVVAKHPDHPVAKLLAMFDGHDSEEVAHHHHPAPQLALHRPHHHRHRHVREHDADQSHAPPPPAPTLIASASSSSAPPAEAHDDDDVDDASGPSSQQVLLSEFSRGWNDVEMDDDESEHYDDDMHSDEDDDDDEYHDMYGDDEDMSHEEDDDEDDGDDDEESKEEDRQPTDKEGVDEADVTAVVTRADAMRFTHALVTSLVRVVPSIDNKQVTYAVLATLASILVYPIGLGEADIYALLELVHGLLMERDDAPPSAGSSTRGDDDTHDVASTSLNVSAIVLALRLLHAVSNLDNHAAVVAQMERQGILDHLTALAAMEYSLPVEKTVVALAAEWLKAVDPLLPASSSAATNPVVAQLNALCAELSADPRNDALLNTVLDRVEKGVTTYELTKSPVIPTLLVVFAVKKCRWTAQLQALVRHLHQVVGLSETLPLVSHGMPKGKEFYPLTRQLRCRMRLLSQADAPPRSIHASPLTLYSSFERTVFRCASIADPKWLRYAWSLVGDPIWKNVDGKWVEATVCGFDAASGCHLLHLRDDYIEEVLQEESYRLVKTPMKVYASVAVDMTLFGTTPTLKRKAVDDETATVAASSSSSSPPVRRSKRKKKATAGDAVAAPSSPSHRESSTAAATTDEPDDIKSRERRLLDVLKMHDSTSPSEGDKVWITSGTMPPATSICVCGTFVKKSHGLVEVHVSFGAQVNVPLMVDEGNLVSFQAKARPGSTSSKVQRMLGALDSHGRHGGGGGRPVLEQLRKLLSRSRHEPVNADDHTTSPASASLASAKKGKQKAKTLPPAAGPLLTKTDEECTISVPPVVRVLLGYGDYNDKPDDQVNWLTSDDQLNDKAVSVARWLFASFAGGKKPDATTLPEDLASSAPPPVPVTVLWTLADWTAFCKDIKLAFMASEEWMLFSQYASAEHERNHMTWTGFASWLVAICKDARQMKCLWTYLEQFGLKATSFQEENAAPTRLVEFAPDDNLFYCLHKIHPNETLGAVPWKCVFNVYCDFHISWPEAKGTSASLTNSATALSTSSSTSLSLSVDKTSSAAFTQCVSLLQVLHRLYGADQPKETWLNPRLSRKLRMQLQDVLSVTSGTYPAWCDELVQQCTFFFPLEMRYTLFRTTAFGFSRSLHWFRDHLDQESTNEELSISPLPKERAKVDRVDIVKSADAVMKVHGKRKAVLDVVFVGERGYGSGVTAAFYSAVADALQRNETLPLWVAGREDAKDDAIRHPNGLFPQPTAVPSEALTDRFRLMGRLAGKALLDERLLPLPLSTHFLKAVLGEPLAPHDLETIFLDPGRIIFALYKASKAIQSGQSDVRIEKLAAADWLAAVDLNFVDPLTQQDLEPNGSNTCVTTENLHRYVNLVLASWLDRGIAAQVAAFQDGLREIVPLEKLKLLFVDEIQTTLCGSVDVEWTHESLRQTIKLAHGYTSASLPIEYFIQVLVDMTPAQRRAFLLYATGCPHLPPGGVGFEKLKPQFEVVRRVIPDDQIVDVALPFARTCTNTLHLPAYSSQAILAAQLEYAVLNSKGVIDRD</sequence>
<reference evidence="12" key="2">
    <citation type="submission" date="2019-06" db="EMBL/GenBank/DDBJ databases">
        <title>Genomics analysis of Aphanomyces spp. identifies a new class of oomycete effector associated with host adaptation.</title>
        <authorList>
            <person name="Gaulin E."/>
        </authorList>
    </citation>
    <scope>NUCLEOTIDE SEQUENCE</scope>
    <source>
        <strain evidence="12">CBS 578.67</strain>
    </source>
</reference>
<name>A0A485K676_9STRA</name>
<dbReference type="PROSITE" id="PS01358">
    <property type="entry name" value="ZF_RANBP2_1"/>
    <property type="match status" value="2"/>
</dbReference>
<evidence type="ECO:0000256" key="1">
    <source>
        <dbReference type="ARBA" id="ARBA00022679"/>
    </source>
</evidence>
<evidence type="ECO:0000313" key="13">
    <source>
        <dbReference type="EMBL" id="VFT77449.1"/>
    </source>
</evidence>
<dbReference type="SUPFAM" id="SSF56204">
    <property type="entry name" value="Hect, E3 ligase catalytic domain"/>
    <property type="match status" value="1"/>
</dbReference>
<dbReference type="SMART" id="SM00547">
    <property type="entry name" value="ZnF_RBZ"/>
    <property type="match status" value="2"/>
</dbReference>
<dbReference type="SMART" id="SM00119">
    <property type="entry name" value="HECTc"/>
    <property type="match status" value="1"/>
</dbReference>
<dbReference type="Gene3D" id="1.25.40.20">
    <property type="entry name" value="Ankyrin repeat-containing domain"/>
    <property type="match status" value="1"/>
</dbReference>
<dbReference type="Proteomes" id="UP000332933">
    <property type="component" value="Unassembled WGS sequence"/>
</dbReference>
<dbReference type="Gene3D" id="3.30.2160.10">
    <property type="entry name" value="Hect, E3 ligase catalytic domain"/>
    <property type="match status" value="1"/>
</dbReference>
<protein>
    <submittedName>
        <fullName evidence="13">Aste57867_223 protein</fullName>
    </submittedName>
</protein>
<dbReference type="InterPro" id="IPR016024">
    <property type="entry name" value="ARM-type_fold"/>
</dbReference>
<dbReference type="PANTHER" id="PTHR45670:SF1">
    <property type="entry name" value="E3 UBIQUITIN-PROTEIN LIGASE HECTD1"/>
    <property type="match status" value="1"/>
</dbReference>
<accession>A0A485K676</accession>
<keyword evidence="3 8" id="KW-0863">Zinc-finger</keyword>
<dbReference type="SUPFAM" id="SSF48403">
    <property type="entry name" value="Ankyrin repeat"/>
    <property type="match status" value="1"/>
</dbReference>
<feature type="compositionally biased region" description="Low complexity" evidence="9">
    <location>
        <begin position="1375"/>
        <end position="1384"/>
    </location>
</feature>